<dbReference type="EMBL" id="BMLI01000004">
    <property type="protein sequence ID" value="GGN14091.1"/>
    <property type="molecule type" value="Genomic_DNA"/>
</dbReference>
<sequence length="90" mass="10496">MKQSCNASIAKYLIFNAMDWITGRNPEVSGTYLVSSEFYVANGKRVFPYVAYYNEADEKWYKYNPFSEKLFDEPMESPVLGWIEVSILIM</sequence>
<dbReference type="Proteomes" id="UP000632339">
    <property type="component" value="Unassembled WGS sequence"/>
</dbReference>
<reference evidence="2" key="1">
    <citation type="journal article" date="2019" name="Int. J. Syst. Evol. Microbiol.">
        <title>The Global Catalogue of Microorganisms (GCM) 10K type strain sequencing project: providing services to taxonomists for standard genome sequencing and annotation.</title>
        <authorList>
            <consortium name="The Broad Institute Genomics Platform"/>
            <consortium name="The Broad Institute Genome Sequencing Center for Infectious Disease"/>
            <person name="Wu L."/>
            <person name="Ma J."/>
        </authorList>
    </citation>
    <scope>NUCLEOTIDE SEQUENCE [LARGE SCALE GENOMIC DNA]</scope>
    <source>
        <strain evidence="2">CGMCC 1.6375</strain>
    </source>
</reference>
<proteinExistence type="predicted"/>
<comment type="caution">
    <text evidence="1">The sequence shown here is derived from an EMBL/GenBank/DDBJ whole genome shotgun (WGS) entry which is preliminary data.</text>
</comment>
<keyword evidence="2" id="KW-1185">Reference proteome</keyword>
<accession>A0ABQ2IJE2</accession>
<protein>
    <submittedName>
        <fullName evidence="1">Uncharacterized protein</fullName>
    </submittedName>
</protein>
<evidence type="ECO:0000313" key="1">
    <source>
        <dbReference type="EMBL" id="GGN14091.1"/>
    </source>
</evidence>
<gene>
    <name evidence="1" type="ORF">GCM10010967_57890</name>
</gene>
<dbReference type="RefSeq" id="WP_019945496.1">
    <property type="nucleotide sequence ID" value="NZ_BMLI01000004.1"/>
</dbReference>
<name>A0ABQ2IJE2_9BACT</name>
<evidence type="ECO:0000313" key="2">
    <source>
        <dbReference type="Proteomes" id="UP000632339"/>
    </source>
</evidence>
<organism evidence="1 2">
    <name type="scientific">Dyadobacter beijingensis</name>
    <dbReference type="NCBI Taxonomy" id="365489"/>
    <lineage>
        <taxon>Bacteria</taxon>
        <taxon>Pseudomonadati</taxon>
        <taxon>Bacteroidota</taxon>
        <taxon>Cytophagia</taxon>
        <taxon>Cytophagales</taxon>
        <taxon>Spirosomataceae</taxon>
        <taxon>Dyadobacter</taxon>
    </lineage>
</organism>